<keyword evidence="3 10" id="KW-0227">DNA damage</keyword>
<dbReference type="AlphaFoldDB" id="A0A1I4EK82"/>
<evidence type="ECO:0000256" key="12">
    <source>
        <dbReference type="SAM" id="MobiDB-lite"/>
    </source>
</evidence>
<dbReference type="STRING" id="553466.SAMN04487950_2168"/>
<accession>A0A1I4EK82</accession>
<keyword evidence="8 10" id="KW-0234">DNA repair</keyword>
<dbReference type="EMBL" id="FOTC01000002">
    <property type="protein sequence ID" value="SFL04876.1"/>
    <property type="molecule type" value="Genomic_DNA"/>
</dbReference>
<dbReference type="GO" id="GO:0005524">
    <property type="term" value="F:ATP binding"/>
    <property type="evidence" value="ECO:0007669"/>
    <property type="project" value="UniProtKB-UniRule"/>
</dbReference>
<comment type="similarity">
    <text evidence="9">Belongs to the Sph1/Sph2 family.</text>
</comment>
<dbReference type="PANTHER" id="PTHR32114">
    <property type="entry name" value="ABC TRANSPORTER ABCH.3"/>
    <property type="match status" value="1"/>
</dbReference>
<keyword evidence="14" id="KW-0540">Nuclease</keyword>
<comment type="subunit">
    <text evidence="10">Homodimer. Forms a heterotetramer composed of two Mre11 subunits and two Rad50 subunits.</text>
</comment>
<evidence type="ECO:0000259" key="13">
    <source>
        <dbReference type="PROSITE" id="PS51131"/>
    </source>
</evidence>
<keyword evidence="2 10" id="KW-0547">Nucleotide-binding</keyword>
<feature type="region of interest" description="Disordered" evidence="12">
    <location>
        <begin position="452"/>
        <end position="473"/>
    </location>
</feature>
<dbReference type="HAMAP" id="MF_00449">
    <property type="entry name" value="RAD50"/>
    <property type="match status" value="1"/>
</dbReference>
<feature type="binding site" evidence="10 11">
    <location>
        <position position="459"/>
    </location>
    <ligand>
        <name>Zn(2+)</name>
        <dbReference type="ChEBI" id="CHEBI:29105"/>
    </ligand>
</feature>
<evidence type="ECO:0000256" key="6">
    <source>
        <dbReference type="ARBA" id="ARBA00022840"/>
    </source>
</evidence>
<evidence type="ECO:0000256" key="11">
    <source>
        <dbReference type="PROSITE-ProRule" id="PRU00471"/>
    </source>
</evidence>
<evidence type="ECO:0000313" key="14">
    <source>
        <dbReference type="EMBL" id="SFL04876.1"/>
    </source>
</evidence>
<feature type="domain" description="Zinc-hook" evidence="13">
    <location>
        <begin position="409"/>
        <end position="508"/>
    </location>
</feature>
<sequence>MRFDRLRLENFKPYADADLGLDDGVTVIHGLNGSGKSSLLDACFFALYGSKALDGTLDDVITNGEEDAEIELWFTHDGESYHIERRLRRSGERTLTAKCVLEGPDTTVDGSRDVRRFVTELLRMDAEAFVNCAYVRQGEVNKLINATPRQRQDMIDDLLQLGKLEEYRERAGQARLGVDDILANKRGALDELDTQIQEREEQDLHGRLNELESKLKSIDDDLERHRENRERAESSRDEAQATLESYEEKRERLDELADEIEELESKIAETERERDDLRDEIRETQAQKTELESTTADVLAETTLETASESAIESRLDTLDEQETEQSETLNEARMHAQALDNQSGNLSEKADDRRSRADDKRARADRLDTEVETATEELDSRRETLDEMADEIAKLKTAFDTAEADIELGEASTHLADLREERESLRDEIENVRTELKTVRNSVTEAERLLDEGKCPECGQPVEDSPHVDTLDEDRARVSELETELDELQADRESLDAAIDRAKDLVETEAEIESLRSNRENVEQLVEQKAETVDEKRTEAETLREEADELATQAENTREVAEGKAEEAAEARETVEEIETELDAIDAKQAQLERLADLRERIEEAEERAERLREKRTDLDERNDERREYLAGKRDQRDDLRGEVDEEQVEQARSQKQNAVDYLEKVEAELDRLAERRDELQNAIGSVNNAIEQLETLREQRESVATRVAALESLHEETEELEGLYGDLRADLRQRNVESLERMLNETFDLVYGNDAYSTIRLDGEYELTVFQKDGQALDPEQLSGGERALFNLSLRCAIYRLLAEGIEGTAPLPPLILDEPTVFLDSGHVSRLVDLVEEMRALGVRQIIIVSHDDELVGAADDLVTVEKNSTTNRSTVGRADAASLAAVESLAGTND</sequence>
<evidence type="ECO:0000256" key="10">
    <source>
        <dbReference type="HAMAP-Rule" id="MF_00449"/>
    </source>
</evidence>
<keyword evidence="5 10" id="KW-0862">Zinc</keyword>
<evidence type="ECO:0000256" key="2">
    <source>
        <dbReference type="ARBA" id="ARBA00022741"/>
    </source>
</evidence>
<feature type="compositionally biased region" description="Basic and acidic residues" evidence="12">
    <location>
        <begin position="529"/>
        <end position="546"/>
    </location>
</feature>
<dbReference type="GO" id="GO:0008270">
    <property type="term" value="F:zinc ion binding"/>
    <property type="evidence" value="ECO:0007669"/>
    <property type="project" value="UniProtKB-UniRule"/>
</dbReference>
<gene>
    <name evidence="10" type="primary">rad50</name>
    <name evidence="14" type="ORF">SAMN04487950_2168</name>
</gene>
<dbReference type="Proteomes" id="UP000199607">
    <property type="component" value="Unassembled WGS sequence"/>
</dbReference>
<feature type="region of interest" description="Disordered" evidence="12">
    <location>
        <begin position="219"/>
        <end position="250"/>
    </location>
</feature>
<dbReference type="PROSITE" id="PS51131">
    <property type="entry name" value="ZN_HOOK"/>
    <property type="match status" value="1"/>
</dbReference>
<evidence type="ECO:0000256" key="5">
    <source>
        <dbReference type="ARBA" id="ARBA00022833"/>
    </source>
</evidence>
<name>A0A1I4EK82_9EURY</name>
<dbReference type="SUPFAM" id="SSF75712">
    <property type="entry name" value="Rad50 coiled-coil Zn hook"/>
    <property type="match status" value="1"/>
</dbReference>
<dbReference type="PANTHER" id="PTHR32114:SF2">
    <property type="entry name" value="ABC TRANSPORTER ABCH.3"/>
    <property type="match status" value="1"/>
</dbReference>
<dbReference type="GO" id="GO:0016887">
    <property type="term" value="F:ATP hydrolysis activity"/>
    <property type="evidence" value="ECO:0007669"/>
    <property type="project" value="UniProtKB-UniRule"/>
</dbReference>
<reference evidence="15" key="1">
    <citation type="submission" date="2016-10" db="EMBL/GenBank/DDBJ databases">
        <authorList>
            <person name="Varghese N."/>
            <person name="Submissions S."/>
        </authorList>
    </citation>
    <scope>NUCLEOTIDE SEQUENCE [LARGE SCALE GENOMIC DNA]</scope>
    <source>
        <strain evidence="15">CGMCC 1.7738</strain>
    </source>
</reference>
<comment type="domain">
    <text evidence="10">The two conserved Cys that bind zinc constitute the zinc-hook, which separates the large intramolecular coiled coil regions. The 2 Cys residues coordinate one molecule of zinc with the help of the 2 Cys residues of the zinc-hook of another Rad50 molecule, thereby forming a V-shaped homodimer.</text>
</comment>
<dbReference type="GO" id="GO:0004527">
    <property type="term" value="F:exonuclease activity"/>
    <property type="evidence" value="ECO:0007669"/>
    <property type="project" value="UniProtKB-KW"/>
</dbReference>
<evidence type="ECO:0000256" key="7">
    <source>
        <dbReference type="ARBA" id="ARBA00023054"/>
    </source>
</evidence>
<dbReference type="InterPro" id="IPR027417">
    <property type="entry name" value="P-loop_NTPase"/>
</dbReference>
<feature type="compositionally biased region" description="Basic and acidic residues" evidence="12">
    <location>
        <begin position="219"/>
        <end position="239"/>
    </location>
</feature>
<feature type="region of interest" description="Disordered" evidence="12">
    <location>
        <begin position="303"/>
        <end position="386"/>
    </location>
</feature>
<comment type="similarity">
    <text evidence="10">Belongs to the SMC family. RAD50 subfamily.</text>
</comment>
<keyword evidence="1 10" id="KW-0479">Metal-binding</keyword>
<feature type="binding site" evidence="10">
    <location>
        <position position="12"/>
    </location>
    <ligand>
        <name>ATP</name>
        <dbReference type="ChEBI" id="CHEBI:30616"/>
    </ligand>
</feature>
<feature type="binding site" evidence="10">
    <location>
        <position position="137"/>
    </location>
    <ligand>
        <name>ATP</name>
        <dbReference type="ChEBI" id="CHEBI:30616"/>
    </ligand>
</feature>
<keyword evidence="4 10" id="KW-0378">Hydrolase</keyword>
<keyword evidence="6 10" id="KW-0067">ATP-binding</keyword>
<evidence type="ECO:0000256" key="9">
    <source>
        <dbReference type="ARBA" id="ARBA00049666"/>
    </source>
</evidence>
<dbReference type="InterPro" id="IPR013134">
    <property type="entry name" value="Zn_hook_RAD50"/>
</dbReference>
<dbReference type="Gene3D" id="1.10.287.510">
    <property type="entry name" value="Helix hairpin bin"/>
    <property type="match status" value="1"/>
</dbReference>
<organism evidence="14 15">
    <name type="scientific">Halogranum rubrum</name>
    <dbReference type="NCBI Taxonomy" id="553466"/>
    <lineage>
        <taxon>Archaea</taxon>
        <taxon>Methanobacteriati</taxon>
        <taxon>Methanobacteriota</taxon>
        <taxon>Stenosarchaea group</taxon>
        <taxon>Halobacteria</taxon>
        <taxon>Halobacteriales</taxon>
        <taxon>Haloferacaceae</taxon>
    </lineage>
</organism>
<evidence type="ECO:0000256" key="8">
    <source>
        <dbReference type="ARBA" id="ARBA00023204"/>
    </source>
</evidence>
<keyword evidence="14" id="KW-0269">Exonuclease</keyword>
<dbReference type="Gene3D" id="3.40.50.300">
    <property type="entry name" value="P-loop containing nucleotide triphosphate hydrolases"/>
    <property type="match status" value="2"/>
</dbReference>
<dbReference type="InterPro" id="IPR038729">
    <property type="entry name" value="Rad50/SbcC_AAA"/>
</dbReference>
<dbReference type="InterPro" id="IPR053480">
    <property type="entry name" value="DSB_repair_ATPase"/>
</dbReference>
<dbReference type="RefSeq" id="WP_089869234.1">
    <property type="nucleotide sequence ID" value="NZ_FOTC01000002.1"/>
</dbReference>
<keyword evidence="7" id="KW-0175">Coiled coil</keyword>
<dbReference type="Pfam" id="PF13476">
    <property type="entry name" value="AAA_23"/>
    <property type="match status" value="1"/>
</dbReference>
<evidence type="ECO:0000256" key="1">
    <source>
        <dbReference type="ARBA" id="ARBA00022723"/>
    </source>
</evidence>
<dbReference type="NCBIfam" id="NF041035">
    <property type="entry name" value="Rad50_Halo"/>
    <property type="match status" value="1"/>
</dbReference>
<feature type="compositionally biased region" description="Basic and acidic residues" evidence="12">
    <location>
        <begin position="557"/>
        <end position="573"/>
    </location>
</feature>
<keyword evidence="15" id="KW-1185">Reference proteome</keyword>
<comment type="caution">
    <text evidence="10">Lacks conserved residue(s) required for the propagation of feature annotation.</text>
</comment>
<proteinExistence type="inferred from homology"/>
<dbReference type="GO" id="GO:0006302">
    <property type="term" value="P:double-strand break repair"/>
    <property type="evidence" value="ECO:0007669"/>
    <property type="project" value="UniProtKB-UniRule"/>
</dbReference>
<comment type="cofactor">
    <cofactor evidence="10">
        <name>Zn(2+)</name>
        <dbReference type="ChEBI" id="CHEBI:29105"/>
    </cofactor>
    <text evidence="10">Binds 1 zinc ion per homodimer.</text>
</comment>
<comment type="function">
    <text evidence="10">Part of the Rad50/Mre11 complex, which is involved in the early steps of DNA double-strand break (DSB) repair. Rad50 controls the balance between DNA end bridging and DNA resection via ATP-dependent structural rearrangements of the Rad50/Mre11 complex.</text>
</comment>
<feature type="region of interest" description="Disordered" evidence="12">
    <location>
        <begin position="529"/>
        <end position="573"/>
    </location>
</feature>
<dbReference type="InterPro" id="IPR022982">
    <property type="entry name" value="Rad50_ATPase_archaeal"/>
</dbReference>
<dbReference type="NCBIfam" id="NF002572">
    <property type="entry name" value="PRK02224.1"/>
    <property type="match status" value="1"/>
</dbReference>
<feature type="binding site" evidence="10 11">
    <location>
        <position position="456"/>
    </location>
    <ligand>
        <name>Zn(2+)</name>
        <dbReference type="ChEBI" id="CHEBI:29105"/>
    </ligand>
</feature>
<protein>
    <recommendedName>
        <fullName evidence="10">DNA double-strand break repair Rad50 ATPase</fullName>
    </recommendedName>
</protein>
<evidence type="ECO:0000256" key="3">
    <source>
        <dbReference type="ARBA" id="ARBA00022763"/>
    </source>
</evidence>
<evidence type="ECO:0000256" key="4">
    <source>
        <dbReference type="ARBA" id="ARBA00022801"/>
    </source>
</evidence>
<evidence type="ECO:0000313" key="15">
    <source>
        <dbReference type="Proteomes" id="UP000199607"/>
    </source>
</evidence>
<feature type="compositionally biased region" description="Basic and acidic residues" evidence="12">
    <location>
        <begin position="349"/>
        <end position="370"/>
    </location>
</feature>
<feature type="binding site" evidence="10">
    <location>
        <begin position="32"/>
        <end position="38"/>
    </location>
    <ligand>
        <name>ATP</name>
        <dbReference type="ChEBI" id="CHEBI:30616"/>
    </ligand>
</feature>
<dbReference type="SUPFAM" id="SSF52540">
    <property type="entry name" value="P-loop containing nucleoside triphosphate hydrolases"/>
    <property type="match status" value="1"/>
</dbReference>